<evidence type="ECO:0000313" key="1">
    <source>
        <dbReference type="EMBL" id="SIN92213.1"/>
    </source>
</evidence>
<keyword evidence="2" id="KW-1185">Reference proteome</keyword>
<sequence length="277" mass="32806">MKKKLILFSILVLVLIFIGTLSFTVLFSKSESKSSINNLKTIFAKTEQYKTTDKNTITEIKLNYSDSTYTYSEKYLMKPGDDVGYNRESKGEFKLDKDAVIFYSEMPDNRYFRDLNLTDEEILKIKFSYIYPIDEKLNHNQIKIYFDNIAEIEGYKAFSIINNQFKSLKIFERKKLEEPKLIETKNDNFFLFHYLIIEKPTNNQLIITGERGESFYFDLNKIPYSVFHFFTRVYGTYLDFTGLKFVKNGKGLKLIKSKTENRYRFNQALNSDFVKIE</sequence>
<protein>
    <submittedName>
        <fullName evidence="1">Uncharacterized protein</fullName>
    </submittedName>
</protein>
<reference evidence="2" key="1">
    <citation type="submission" date="2016-11" db="EMBL/GenBank/DDBJ databases">
        <authorList>
            <person name="Varghese N."/>
            <person name="Submissions S."/>
        </authorList>
    </citation>
    <scope>NUCLEOTIDE SEQUENCE [LARGE SCALE GENOMIC DNA]</scope>
    <source>
        <strain evidence="2">DSM 27623</strain>
    </source>
</reference>
<dbReference type="EMBL" id="FSRK01000001">
    <property type="protein sequence ID" value="SIN92213.1"/>
    <property type="molecule type" value="Genomic_DNA"/>
</dbReference>
<evidence type="ECO:0000313" key="2">
    <source>
        <dbReference type="Proteomes" id="UP000185207"/>
    </source>
</evidence>
<gene>
    <name evidence="1" type="ORF">SAMN05444409_1156</name>
</gene>
<dbReference type="AlphaFoldDB" id="A0A1N6FAA9"/>
<name>A0A1N6FAA9_9FLAO</name>
<accession>A0A1N6FAA9</accession>
<proteinExistence type="predicted"/>
<dbReference type="Proteomes" id="UP000185207">
    <property type="component" value="Unassembled WGS sequence"/>
</dbReference>
<dbReference type="STRING" id="1416779.SAMN05444409_1156"/>
<organism evidence="1 2">
    <name type="scientific">Epilithonimonas zeae</name>
    <dbReference type="NCBI Taxonomy" id="1416779"/>
    <lineage>
        <taxon>Bacteria</taxon>
        <taxon>Pseudomonadati</taxon>
        <taxon>Bacteroidota</taxon>
        <taxon>Flavobacteriia</taxon>
        <taxon>Flavobacteriales</taxon>
        <taxon>Weeksellaceae</taxon>
        <taxon>Chryseobacterium group</taxon>
        <taxon>Epilithonimonas</taxon>
    </lineage>
</organism>